<evidence type="ECO:0000256" key="1">
    <source>
        <dbReference type="SAM" id="MobiDB-lite"/>
    </source>
</evidence>
<accession>A0A4C1TFA4</accession>
<comment type="caution">
    <text evidence="2">The sequence shown here is derived from an EMBL/GenBank/DDBJ whole genome shotgun (WGS) entry which is preliminary data.</text>
</comment>
<name>A0A4C1TFA4_EUMVA</name>
<sequence>MIRMEGKIEIRIDNQIGSENEPEPKFKLEPRAEPGLECGTTPQSQQDDETSTREEPQAKVSICLNMDLK</sequence>
<dbReference type="EMBL" id="BGZK01000050">
    <property type="protein sequence ID" value="GBP12260.1"/>
    <property type="molecule type" value="Genomic_DNA"/>
</dbReference>
<dbReference type="AlphaFoldDB" id="A0A4C1TFA4"/>
<feature type="region of interest" description="Disordered" evidence="1">
    <location>
        <begin position="1"/>
        <end position="69"/>
    </location>
</feature>
<feature type="compositionally biased region" description="Basic and acidic residues" evidence="1">
    <location>
        <begin position="22"/>
        <end position="34"/>
    </location>
</feature>
<gene>
    <name evidence="2" type="ORF">EVAR_6428_1</name>
</gene>
<proteinExistence type="predicted"/>
<reference evidence="2 3" key="1">
    <citation type="journal article" date="2019" name="Commun. Biol.">
        <title>The bagworm genome reveals a unique fibroin gene that provides high tensile strength.</title>
        <authorList>
            <person name="Kono N."/>
            <person name="Nakamura H."/>
            <person name="Ohtoshi R."/>
            <person name="Tomita M."/>
            <person name="Numata K."/>
            <person name="Arakawa K."/>
        </authorList>
    </citation>
    <scope>NUCLEOTIDE SEQUENCE [LARGE SCALE GENOMIC DNA]</scope>
</reference>
<evidence type="ECO:0000313" key="3">
    <source>
        <dbReference type="Proteomes" id="UP000299102"/>
    </source>
</evidence>
<protein>
    <submittedName>
        <fullName evidence="2">Uncharacterized protein</fullName>
    </submittedName>
</protein>
<organism evidence="2 3">
    <name type="scientific">Eumeta variegata</name>
    <name type="common">Bagworm moth</name>
    <name type="synonym">Eumeta japonica</name>
    <dbReference type="NCBI Taxonomy" id="151549"/>
    <lineage>
        <taxon>Eukaryota</taxon>
        <taxon>Metazoa</taxon>
        <taxon>Ecdysozoa</taxon>
        <taxon>Arthropoda</taxon>
        <taxon>Hexapoda</taxon>
        <taxon>Insecta</taxon>
        <taxon>Pterygota</taxon>
        <taxon>Neoptera</taxon>
        <taxon>Endopterygota</taxon>
        <taxon>Lepidoptera</taxon>
        <taxon>Glossata</taxon>
        <taxon>Ditrysia</taxon>
        <taxon>Tineoidea</taxon>
        <taxon>Psychidae</taxon>
        <taxon>Oiketicinae</taxon>
        <taxon>Eumeta</taxon>
    </lineage>
</organism>
<dbReference type="Proteomes" id="UP000299102">
    <property type="component" value="Unassembled WGS sequence"/>
</dbReference>
<keyword evidence="3" id="KW-1185">Reference proteome</keyword>
<feature type="compositionally biased region" description="Basic and acidic residues" evidence="1">
    <location>
        <begin position="1"/>
        <end position="12"/>
    </location>
</feature>
<evidence type="ECO:0000313" key="2">
    <source>
        <dbReference type="EMBL" id="GBP12260.1"/>
    </source>
</evidence>